<evidence type="ECO:0000259" key="4">
    <source>
        <dbReference type="PROSITE" id="PS50158"/>
    </source>
</evidence>
<keyword evidence="6" id="KW-1185">Reference proteome</keyword>
<evidence type="ECO:0000256" key="1">
    <source>
        <dbReference type="PROSITE-ProRule" id="PRU00047"/>
    </source>
</evidence>
<proteinExistence type="predicted"/>
<dbReference type="InterPro" id="IPR005312">
    <property type="entry name" value="DUF1759"/>
</dbReference>
<feature type="region of interest" description="Disordered" evidence="3">
    <location>
        <begin position="265"/>
        <end position="292"/>
    </location>
</feature>
<feature type="coiled-coil region" evidence="2">
    <location>
        <begin position="37"/>
        <end position="64"/>
    </location>
</feature>
<name>A0A226F128_FOLCA</name>
<protein>
    <submittedName>
        <fullName evidence="5">Gag-Pol polyprotein</fullName>
    </submittedName>
</protein>
<dbReference type="GO" id="GO:0008270">
    <property type="term" value="F:zinc ion binding"/>
    <property type="evidence" value="ECO:0007669"/>
    <property type="project" value="UniProtKB-KW"/>
</dbReference>
<evidence type="ECO:0000256" key="3">
    <source>
        <dbReference type="SAM" id="MobiDB-lite"/>
    </source>
</evidence>
<dbReference type="OMA" id="VIMFVER"/>
<dbReference type="GO" id="GO:0003676">
    <property type="term" value="F:nucleic acid binding"/>
    <property type="evidence" value="ECO:0007669"/>
    <property type="project" value="InterPro"/>
</dbReference>
<evidence type="ECO:0000313" key="5">
    <source>
        <dbReference type="EMBL" id="OXA63482.1"/>
    </source>
</evidence>
<gene>
    <name evidence="5" type="ORF">Fcan01_03530</name>
</gene>
<dbReference type="AlphaFoldDB" id="A0A226F128"/>
<dbReference type="Pfam" id="PF03564">
    <property type="entry name" value="DUF1759"/>
    <property type="match status" value="1"/>
</dbReference>
<organism evidence="5 6">
    <name type="scientific">Folsomia candida</name>
    <name type="common">Springtail</name>
    <dbReference type="NCBI Taxonomy" id="158441"/>
    <lineage>
        <taxon>Eukaryota</taxon>
        <taxon>Metazoa</taxon>
        <taxon>Ecdysozoa</taxon>
        <taxon>Arthropoda</taxon>
        <taxon>Hexapoda</taxon>
        <taxon>Collembola</taxon>
        <taxon>Entomobryomorpha</taxon>
        <taxon>Isotomoidea</taxon>
        <taxon>Isotomidae</taxon>
        <taxon>Proisotominae</taxon>
        <taxon>Folsomia</taxon>
    </lineage>
</organism>
<evidence type="ECO:0000313" key="6">
    <source>
        <dbReference type="Proteomes" id="UP000198287"/>
    </source>
</evidence>
<keyword evidence="1" id="KW-0862">Zinc</keyword>
<keyword evidence="1" id="KW-0863">Zinc-finger</keyword>
<dbReference type="SMART" id="SM00343">
    <property type="entry name" value="ZnF_C2HC"/>
    <property type="match status" value="1"/>
</dbReference>
<dbReference type="Proteomes" id="UP000198287">
    <property type="component" value="Unassembled WGS sequence"/>
</dbReference>
<comment type="caution">
    <text evidence="5">The sequence shown here is derived from an EMBL/GenBank/DDBJ whole genome shotgun (WGS) entry which is preliminary data.</text>
</comment>
<dbReference type="PROSITE" id="PS50158">
    <property type="entry name" value="ZF_CCHC"/>
    <property type="match status" value="1"/>
</dbReference>
<evidence type="ECO:0000256" key="2">
    <source>
        <dbReference type="SAM" id="Coils"/>
    </source>
</evidence>
<keyword evidence="1" id="KW-0479">Metal-binding</keyword>
<keyword evidence="2" id="KW-0175">Coiled coil</keyword>
<dbReference type="OrthoDB" id="7788680at2759"/>
<dbReference type="PANTHER" id="PTHR47331">
    <property type="entry name" value="PHD-TYPE DOMAIN-CONTAINING PROTEIN"/>
    <property type="match status" value="1"/>
</dbReference>
<reference evidence="5 6" key="1">
    <citation type="submission" date="2015-12" db="EMBL/GenBank/DDBJ databases">
        <title>The genome of Folsomia candida.</title>
        <authorList>
            <person name="Faddeeva A."/>
            <person name="Derks M.F."/>
            <person name="Anvar Y."/>
            <person name="Smit S."/>
            <person name="Van Straalen N."/>
            <person name="Roelofs D."/>
        </authorList>
    </citation>
    <scope>NUCLEOTIDE SEQUENCE [LARGE SCALE GENOMIC DNA]</scope>
    <source>
        <strain evidence="5 6">VU population</strain>
        <tissue evidence="5">Whole body</tissue>
    </source>
</reference>
<sequence>MDNIEKKRGGHKGQLTKISATIDRHEEATRVLTMNEVDELITSMEKLDTKVKDLNEKMFELTTTDDQMDKAVEKADEVDMRIIDVKCKLKVIKRSLSTAAAASMTPPFNNSIRLPRMDLPTFSGQYEDWQSFQDLFIASGEAESLITAFTVTDTHYTEAWGLLVDRYDNTREITNSLIKRIMLQSTMKVESSSGLQQLLDTTSECIRSLKVLGRPVEHWDDLLVFIIVEKLDLETRREWAMALKGTDPPTYRKLQEFLEQHVRGLQAGGQSSHQASKPIKSERKNSSSSNHITTDASCPVCKNNHELYTCQTFKSMTPEERMHKVKNSSLCSNCLKGGHISRSCPSKGSCKKCGKRHNTLLHLEFRRPITT</sequence>
<feature type="domain" description="CCHC-type" evidence="4">
    <location>
        <begin position="331"/>
        <end position="346"/>
    </location>
</feature>
<accession>A0A226F128</accession>
<dbReference type="EMBL" id="LNIX01000001">
    <property type="protein sequence ID" value="OXA63482.1"/>
    <property type="molecule type" value="Genomic_DNA"/>
</dbReference>
<dbReference type="InterPro" id="IPR001878">
    <property type="entry name" value="Znf_CCHC"/>
</dbReference>